<reference evidence="1 2" key="1">
    <citation type="submission" date="2024-05" db="EMBL/GenBank/DDBJ databases">
        <title>Genetic variation in Jamaican populations of the coffee berry borer (Hypothenemus hampei).</title>
        <authorList>
            <person name="Errbii M."/>
            <person name="Myrie A."/>
        </authorList>
    </citation>
    <scope>NUCLEOTIDE SEQUENCE [LARGE SCALE GENOMIC DNA]</scope>
    <source>
        <strain evidence="1">JA-Hopewell-2020-01-JO</strain>
        <tissue evidence="1">Whole body</tissue>
    </source>
</reference>
<comment type="caution">
    <text evidence="1">The sequence shown here is derived from an EMBL/GenBank/DDBJ whole genome shotgun (WGS) entry which is preliminary data.</text>
</comment>
<dbReference type="EMBL" id="JBDJPC010000005">
    <property type="protein sequence ID" value="KAL1500766.1"/>
    <property type="molecule type" value="Genomic_DNA"/>
</dbReference>
<organism evidence="1 2">
    <name type="scientific">Hypothenemus hampei</name>
    <name type="common">Coffee berry borer</name>
    <dbReference type="NCBI Taxonomy" id="57062"/>
    <lineage>
        <taxon>Eukaryota</taxon>
        <taxon>Metazoa</taxon>
        <taxon>Ecdysozoa</taxon>
        <taxon>Arthropoda</taxon>
        <taxon>Hexapoda</taxon>
        <taxon>Insecta</taxon>
        <taxon>Pterygota</taxon>
        <taxon>Neoptera</taxon>
        <taxon>Endopterygota</taxon>
        <taxon>Coleoptera</taxon>
        <taxon>Polyphaga</taxon>
        <taxon>Cucujiformia</taxon>
        <taxon>Curculionidae</taxon>
        <taxon>Scolytinae</taxon>
        <taxon>Hypothenemus</taxon>
    </lineage>
</organism>
<name>A0ABD1ETP9_HYPHA</name>
<evidence type="ECO:0000313" key="1">
    <source>
        <dbReference type="EMBL" id="KAL1500766.1"/>
    </source>
</evidence>
<evidence type="ECO:0000313" key="2">
    <source>
        <dbReference type="Proteomes" id="UP001566132"/>
    </source>
</evidence>
<accession>A0ABD1ETP9</accession>
<protein>
    <submittedName>
        <fullName evidence="1">Uncharacterized protein</fullName>
    </submittedName>
</protein>
<gene>
    <name evidence="1" type="ORF">ABEB36_006211</name>
</gene>
<dbReference type="AlphaFoldDB" id="A0ABD1ETP9"/>
<proteinExistence type="predicted"/>
<sequence>MMCDLNRQKELLKNISYAADSTWSTKPCLYQLTNLNLYLKACHLRDQTNKWSLVYPRTVKDSIPHSKLAKYASYKYDEARELSYSPMKIDFDKFYPPLDKNDVKEPWMLDEINDLYFEFLSYNDGCLENGQCTTEPSLGHSRNVIYQSPFMDAMGFEQVALKMKIESNNIKQIWSTENCFYYNYPLKPGPNVLDVFLYKSPLGHIFVPLQEKTQATKEHSLDLFKNDKYIELPRNRFKKLAKIVKEQNGSILEKQSNKACSKTITSQEPAQKKRLYSAVVQGVPETTTALPRKATAFAISKKATVSLKKNDHDYSDARKATNSFLNQYYQQQEQPQTSHPHFLPKNMLAIIPNYQHQTHYFAQNIFTPRLYSNNSLAFNLKQSYYPLFFHNHYTPSPLVNYQQSRATTTRFPSYHLVLPPPQQLVIPSVTYRRPRMRRPVYNPRVAPSAIPNNLMAQSNQQYYNRTFKVRLNDKLNQQDDYLHHNMANVASSAINTVWDDQEQFVPVTSVPSDDLELQALEQYTPSDTNVFQELERQAIEQYDNSAYLPSNSAETPENWIDPPKNLYDVDGLIGGCFSLVKSFGVQCQFHVKQ</sequence>
<dbReference type="Proteomes" id="UP001566132">
    <property type="component" value="Unassembled WGS sequence"/>
</dbReference>
<keyword evidence="2" id="KW-1185">Reference proteome</keyword>